<comment type="caution">
    <text evidence="1">The sequence shown here is derived from an EMBL/GenBank/DDBJ whole genome shotgun (WGS) entry which is preliminary data.</text>
</comment>
<accession>X8E581</accession>
<dbReference type="AlphaFoldDB" id="X8E581"/>
<gene>
    <name evidence="1" type="ORF">I553_3259</name>
</gene>
<proteinExistence type="predicted"/>
<organism evidence="1">
    <name type="scientific">Mycobacterium xenopi 4042</name>
    <dbReference type="NCBI Taxonomy" id="1299334"/>
    <lineage>
        <taxon>Bacteria</taxon>
        <taxon>Bacillati</taxon>
        <taxon>Actinomycetota</taxon>
        <taxon>Actinomycetes</taxon>
        <taxon>Mycobacteriales</taxon>
        <taxon>Mycobacteriaceae</taxon>
        <taxon>Mycobacterium</taxon>
    </lineage>
</organism>
<dbReference type="PATRIC" id="fig|1299334.3.peg.766"/>
<evidence type="ECO:0000313" key="1">
    <source>
        <dbReference type="EMBL" id="EUA75366.1"/>
    </source>
</evidence>
<dbReference type="EMBL" id="JAOB01000010">
    <property type="protein sequence ID" value="EUA75366.1"/>
    <property type="molecule type" value="Genomic_DNA"/>
</dbReference>
<sequence length="39" mass="4216">MVWLEHEENRGATRAVLKVAPLSVAGCCASGCSRAPRWC</sequence>
<protein>
    <submittedName>
        <fullName evidence="1">Uncharacterized protein</fullName>
    </submittedName>
</protein>
<name>X8E581_MYCXE</name>
<reference evidence="1" key="1">
    <citation type="submission" date="2014-01" db="EMBL/GenBank/DDBJ databases">
        <authorList>
            <person name="Brown-Elliot B."/>
            <person name="Wallace R."/>
            <person name="Lenaerts A."/>
            <person name="Ordway D."/>
            <person name="DeGroote M.A."/>
            <person name="Parker T."/>
            <person name="Sizemore C."/>
            <person name="Tallon L.J."/>
            <person name="Sadzewicz L.K."/>
            <person name="Sengamalay N."/>
            <person name="Fraser C.M."/>
            <person name="Hine E."/>
            <person name="Shefchek K.A."/>
            <person name="Das S.P."/>
            <person name="Tettelin H."/>
        </authorList>
    </citation>
    <scope>NUCLEOTIDE SEQUENCE [LARGE SCALE GENOMIC DNA]</scope>
    <source>
        <strain evidence="1">4042</strain>
    </source>
</reference>